<feature type="transmembrane region" description="Helical" evidence="7">
    <location>
        <begin position="18"/>
        <end position="39"/>
    </location>
</feature>
<dbReference type="PANTHER" id="PTHR30221">
    <property type="entry name" value="SMALL-CONDUCTANCE MECHANOSENSITIVE CHANNEL"/>
    <property type="match status" value="1"/>
</dbReference>
<evidence type="ECO:0000256" key="5">
    <source>
        <dbReference type="ARBA" id="ARBA00022989"/>
    </source>
</evidence>
<evidence type="ECO:0000256" key="1">
    <source>
        <dbReference type="ARBA" id="ARBA00004651"/>
    </source>
</evidence>
<evidence type="ECO:0000313" key="11">
    <source>
        <dbReference type="Proteomes" id="UP000320773"/>
    </source>
</evidence>
<name>A0A543G4G8_9FLAO</name>
<dbReference type="GO" id="GO:0005886">
    <property type="term" value="C:plasma membrane"/>
    <property type="evidence" value="ECO:0007669"/>
    <property type="project" value="UniProtKB-SubCell"/>
</dbReference>
<dbReference type="AlphaFoldDB" id="A0A543G4G8"/>
<dbReference type="Gene3D" id="2.30.30.60">
    <property type="match status" value="1"/>
</dbReference>
<comment type="similarity">
    <text evidence="2">Belongs to the MscS (TC 1.A.23) family.</text>
</comment>
<evidence type="ECO:0000256" key="7">
    <source>
        <dbReference type="SAM" id="Phobius"/>
    </source>
</evidence>
<feature type="domain" description="Mechanosensitive ion channel MscS" evidence="8">
    <location>
        <begin position="105"/>
        <end position="170"/>
    </location>
</feature>
<dbReference type="RefSeq" id="WP_089081464.1">
    <property type="nucleotide sequence ID" value="NZ_VFPJ01000001.1"/>
</dbReference>
<dbReference type="SUPFAM" id="SSF82861">
    <property type="entry name" value="Mechanosensitive channel protein MscS (YggB), transmembrane region"/>
    <property type="match status" value="1"/>
</dbReference>
<evidence type="ECO:0000256" key="3">
    <source>
        <dbReference type="ARBA" id="ARBA00022475"/>
    </source>
</evidence>
<feature type="transmembrane region" description="Helical" evidence="7">
    <location>
        <begin position="88"/>
        <end position="118"/>
    </location>
</feature>
<keyword evidence="6 7" id="KW-0472">Membrane</keyword>
<dbReference type="Pfam" id="PF21082">
    <property type="entry name" value="MS_channel_3rd"/>
    <property type="match status" value="1"/>
</dbReference>
<proteinExistence type="inferred from homology"/>
<dbReference type="InterPro" id="IPR023408">
    <property type="entry name" value="MscS_beta-dom_sf"/>
</dbReference>
<dbReference type="InterPro" id="IPR011014">
    <property type="entry name" value="MscS_channel_TM-2"/>
</dbReference>
<dbReference type="Pfam" id="PF00924">
    <property type="entry name" value="MS_channel_2nd"/>
    <property type="match status" value="1"/>
</dbReference>
<feature type="domain" description="Mechanosensitive ion channel MscS C-terminal" evidence="9">
    <location>
        <begin position="180"/>
        <end position="259"/>
    </location>
</feature>
<dbReference type="InterPro" id="IPR010920">
    <property type="entry name" value="LSM_dom_sf"/>
</dbReference>
<dbReference type="SUPFAM" id="SSF50182">
    <property type="entry name" value="Sm-like ribonucleoproteins"/>
    <property type="match status" value="1"/>
</dbReference>
<accession>A0A543G4G8</accession>
<gene>
    <name evidence="10" type="ORF">BC670_1899</name>
</gene>
<dbReference type="PANTHER" id="PTHR30221:SF1">
    <property type="entry name" value="SMALL-CONDUCTANCE MECHANOSENSITIVE CHANNEL"/>
    <property type="match status" value="1"/>
</dbReference>
<dbReference type="InterPro" id="IPR006685">
    <property type="entry name" value="MscS_channel_2nd"/>
</dbReference>
<dbReference type="EMBL" id="VFPJ01000001">
    <property type="protein sequence ID" value="TQM40970.1"/>
    <property type="molecule type" value="Genomic_DNA"/>
</dbReference>
<dbReference type="Gene3D" id="3.30.70.100">
    <property type="match status" value="1"/>
</dbReference>
<feature type="transmembrane region" description="Helical" evidence="7">
    <location>
        <begin position="59"/>
        <end position="82"/>
    </location>
</feature>
<comment type="subcellular location">
    <subcellularLocation>
        <location evidence="1">Cell membrane</location>
        <topology evidence="1">Multi-pass membrane protein</topology>
    </subcellularLocation>
</comment>
<comment type="caution">
    <text evidence="10">The sequence shown here is derived from an EMBL/GenBank/DDBJ whole genome shotgun (WGS) entry which is preliminary data.</text>
</comment>
<keyword evidence="3" id="KW-1003">Cell membrane</keyword>
<keyword evidence="5 7" id="KW-1133">Transmembrane helix</keyword>
<dbReference type="GO" id="GO:0008381">
    <property type="term" value="F:mechanosensitive monoatomic ion channel activity"/>
    <property type="evidence" value="ECO:0007669"/>
    <property type="project" value="InterPro"/>
</dbReference>
<dbReference type="InterPro" id="IPR011066">
    <property type="entry name" value="MscS_channel_C_sf"/>
</dbReference>
<keyword evidence="4 7" id="KW-0812">Transmembrane</keyword>
<dbReference type="InterPro" id="IPR008910">
    <property type="entry name" value="MSC_TM_helix"/>
</dbReference>
<protein>
    <submittedName>
        <fullName evidence="10">Small conductance mechanosensitive channel</fullName>
    </submittedName>
</protein>
<evidence type="ECO:0000256" key="6">
    <source>
        <dbReference type="ARBA" id="ARBA00023136"/>
    </source>
</evidence>
<evidence type="ECO:0000259" key="9">
    <source>
        <dbReference type="Pfam" id="PF21082"/>
    </source>
</evidence>
<evidence type="ECO:0000313" key="10">
    <source>
        <dbReference type="EMBL" id="TQM40970.1"/>
    </source>
</evidence>
<evidence type="ECO:0000256" key="2">
    <source>
        <dbReference type="ARBA" id="ARBA00008017"/>
    </source>
</evidence>
<dbReference type="Pfam" id="PF05552">
    <property type="entry name" value="MS_channel_1st_1"/>
    <property type="match status" value="1"/>
</dbReference>
<evidence type="ECO:0000256" key="4">
    <source>
        <dbReference type="ARBA" id="ARBA00022692"/>
    </source>
</evidence>
<dbReference type="SUPFAM" id="SSF82689">
    <property type="entry name" value="Mechanosensitive channel protein MscS (YggB), C-terminal domain"/>
    <property type="match status" value="1"/>
</dbReference>
<dbReference type="Proteomes" id="UP000320773">
    <property type="component" value="Unassembled WGS sequence"/>
</dbReference>
<organism evidence="10 11">
    <name type="scientific">Flavobacterium branchiophilum</name>
    <dbReference type="NCBI Taxonomy" id="55197"/>
    <lineage>
        <taxon>Bacteria</taxon>
        <taxon>Pseudomonadati</taxon>
        <taxon>Bacteroidota</taxon>
        <taxon>Flavobacteriia</taxon>
        <taxon>Flavobacteriales</taxon>
        <taxon>Flavobacteriaceae</taxon>
        <taxon>Flavobacterium</taxon>
    </lineage>
</organism>
<sequence>MEKIDLLSTKLYEKLIEFAPNLIAAIAILFIGIYSIRFINKIVRKIMIKREFEPTLSNFLANILFWTLRILLFVTVITQLGVGTSSFVAILGAAGLAIGLSLQGSLSNFSGGILIILFKPFKVNDLIEAQGVVGTVSEIQIFVTKLITPNNQVVFVPNGNLSNGVITNYSMLGYRRADLTLAISYQTNIKVVKNLIEEVMKNNAKILQNPEPIVVVKQLTDNAIQLSIKPCATIDNFNTVCAETLENSKTALDQAGIQIQPFVVSSSKN</sequence>
<dbReference type="InterPro" id="IPR045275">
    <property type="entry name" value="MscS_archaea/bacteria_type"/>
</dbReference>
<reference evidence="10 11" key="1">
    <citation type="submission" date="2019-06" db="EMBL/GenBank/DDBJ databases">
        <title>Genomic Encyclopedia of Archaeal and Bacterial Type Strains, Phase II (KMG-II): from individual species to whole genera.</title>
        <authorList>
            <person name="Goeker M."/>
        </authorList>
    </citation>
    <scope>NUCLEOTIDE SEQUENCE [LARGE SCALE GENOMIC DNA]</scope>
    <source>
        <strain evidence="10 11">DSM 24789</strain>
    </source>
</reference>
<dbReference type="InterPro" id="IPR049278">
    <property type="entry name" value="MS_channel_C"/>
</dbReference>
<evidence type="ECO:0000259" key="8">
    <source>
        <dbReference type="Pfam" id="PF00924"/>
    </source>
</evidence>
<dbReference type="Gene3D" id="1.10.287.1260">
    <property type="match status" value="1"/>
</dbReference>